<keyword evidence="3" id="KW-1185">Reference proteome</keyword>
<evidence type="ECO:0000313" key="3">
    <source>
        <dbReference type="Proteomes" id="UP001215280"/>
    </source>
</evidence>
<evidence type="ECO:0000256" key="1">
    <source>
        <dbReference type="SAM" id="MobiDB-lite"/>
    </source>
</evidence>
<protein>
    <submittedName>
        <fullName evidence="2">Uncharacterized protein</fullName>
    </submittedName>
</protein>
<evidence type="ECO:0000313" key="2">
    <source>
        <dbReference type="EMBL" id="KAJ7748765.1"/>
    </source>
</evidence>
<feature type="region of interest" description="Disordered" evidence="1">
    <location>
        <begin position="596"/>
        <end position="642"/>
    </location>
</feature>
<feature type="compositionally biased region" description="Low complexity" evidence="1">
    <location>
        <begin position="841"/>
        <end position="854"/>
    </location>
</feature>
<comment type="caution">
    <text evidence="2">The sequence shown here is derived from an EMBL/GenBank/DDBJ whole genome shotgun (WGS) entry which is preliminary data.</text>
</comment>
<feature type="compositionally biased region" description="Basic and acidic residues" evidence="1">
    <location>
        <begin position="628"/>
        <end position="642"/>
    </location>
</feature>
<dbReference type="EMBL" id="JARJLG010000088">
    <property type="protein sequence ID" value="KAJ7748765.1"/>
    <property type="molecule type" value="Genomic_DNA"/>
</dbReference>
<accession>A0AAD7N746</accession>
<feature type="compositionally biased region" description="Basic and acidic residues" evidence="1">
    <location>
        <begin position="826"/>
        <end position="840"/>
    </location>
</feature>
<dbReference type="Proteomes" id="UP001215280">
    <property type="component" value="Unassembled WGS sequence"/>
</dbReference>
<feature type="region of interest" description="Disordered" evidence="1">
    <location>
        <begin position="245"/>
        <end position="303"/>
    </location>
</feature>
<organism evidence="2 3">
    <name type="scientific">Mycena maculata</name>
    <dbReference type="NCBI Taxonomy" id="230809"/>
    <lineage>
        <taxon>Eukaryota</taxon>
        <taxon>Fungi</taxon>
        <taxon>Dikarya</taxon>
        <taxon>Basidiomycota</taxon>
        <taxon>Agaricomycotina</taxon>
        <taxon>Agaricomycetes</taxon>
        <taxon>Agaricomycetidae</taxon>
        <taxon>Agaricales</taxon>
        <taxon>Marasmiineae</taxon>
        <taxon>Mycenaceae</taxon>
        <taxon>Mycena</taxon>
    </lineage>
</organism>
<feature type="compositionally biased region" description="Polar residues" evidence="1">
    <location>
        <begin position="262"/>
        <end position="275"/>
    </location>
</feature>
<reference evidence="2" key="1">
    <citation type="submission" date="2023-03" db="EMBL/GenBank/DDBJ databases">
        <title>Massive genome expansion in bonnet fungi (Mycena s.s.) driven by repeated elements and novel gene families across ecological guilds.</title>
        <authorList>
            <consortium name="Lawrence Berkeley National Laboratory"/>
            <person name="Harder C.B."/>
            <person name="Miyauchi S."/>
            <person name="Viragh M."/>
            <person name="Kuo A."/>
            <person name="Thoen E."/>
            <person name="Andreopoulos B."/>
            <person name="Lu D."/>
            <person name="Skrede I."/>
            <person name="Drula E."/>
            <person name="Henrissat B."/>
            <person name="Morin E."/>
            <person name="Kohler A."/>
            <person name="Barry K."/>
            <person name="LaButti K."/>
            <person name="Morin E."/>
            <person name="Salamov A."/>
            <person name="Lipzen A."/>
            <person name="Mereny Z."/>
            <person name="Hegedus B."/>
            <person name="Baldrian P."/>
            <person name="Stursova M."/>
            <person name="Weitz H."/>
            <person name="Taylor A."/>
            <person name="Grigoriev I.V."/>
            <person name="Nagy L.G."/>
            <person name="Martin F."/>
            <person name="Kauserud H."/>
        </authorList>
    </citation>
    <scope>NUCLEOTIDE SEQUENCE</scope>
    <source>
        <strain evidence="2">CBHHK188m</strain>
    </source>
</reference>
<sequence>MSEIRSTGYWQGLASSTSTEAPFVRPRIKTPESDDFDGVATMLTCHVLEGDVPLPSEGSTTLASETAYPGASSDVASDPSPFFNGPLGAHILPGRGVHACAALPFLCVADPGNITDLMASVACQRHVWGIPDPAVGFVLSGAVMTLVLSWVDPATSTVHITSPSKGVFDLTDIALALSFAQFILKLSPHFTSVLEHARERSKLGFENNGLDWRSDNIFPSHESGDWRDRVVQWLRYIEMPSSPLSLPATSTSTDMLPPKAPQKSTGEKSTTSQSEKPAAKTASEAKSEPKRHSSSSYAGRTIGDLAGPEGQLLTWMFDRSVQTIARIQFPGDDLSEEKEDINKKIALYDAMCALRRPADQVDLPPVDAVLSSERDRLIEGLKAADPPSILSPSEQKTLFGRLSGLLSAATGAYTKRAKQYNVPVYEAESRHDWDVLLYHFYCQDTEIVSPYVMLEHTIHYPRNDLADEIISPAFDNKEEFKKFIFNRWEALGKRSDLCRAAERAAQVAAAQEALKKESPLEGVVYQLAEAATKQTDDVNAIWLGYFNDPTALRQLIAERSDAEPVQGTADAILCMAIPGKSDLSKKFGIIQHSKLSGSAPNKGAAVQASVSGDGAPTARSTKTVSAKARSEKGKQGAADSQKEIPVRRINDSRLENLFTVSPPKPPPVPHNGLPPIPLTLFKDALLLPHAVAEYKKLSHTDSKALNQGRLYLISVVSFYAALGIVDRPFYGLVTSGDRGAILMAWKSKPKSELAKRAEIYIMERNVCMMDISNPLEAFQFATFLIRLREDQNDLKKLVEEKLGGDFDVEKLERWRKLAQQRLTPLMEKEEKEDSAQEKKSTAQGQTAPATAPATRLTSLPEAGEPSS</sequence>
<name>A0AAD7N746_9AGAR</name>
<feature type="region of interest" description="Disordered" evidence="1">
    <location>
        <begin position="822"/>
        <end position="867"/>
    </location>
</feature>
<gene>
    <name evidence="2" type="ORF">DFH07DRAFT_1062461</name>
</gene>
<proteinExistence type="predicted"/>
<dbReference type="AlphaFoldDB" id="A0AAD7N746"/>